<dbReference type="InterPro" id="IPR032675">
    <property type="entry name" value="LRR_dom_sf"/>
</dbReference>
<dbReference type="InterPro" id="IPR044974">
    <property type="entry name" value="Disease_R_plants"/>
</dbReference>
<proteinExistence type="predicted"/>
<dbReference type="PANTHER" id="PTHR11017">
    <property type="entry name" value="LEUCINE-RICH REPEAT-CONTAINING PROTEIN"/>
    <property type="match status" value="1"/>
</dbReference>
<accession>A0AAD8NWH6</accession>
<dbReference type="Gene3D" id="3.80.10.10">
    <property type="entry name" value="Ribonuclease Inhibitor"/>
    <property type="match status" value="1"/>
</dbReference>
<gene>
    <name evidence="1" type="ORF">QVD17_14038</name>
</gene>
<reference evidence="1" key="1">
    <citation type="journal article" date="2023" name="bioRxiv">
        <title>Improved chromosome-level genome assembly for marigold (Tagetes erecta).</title>
        <authorList>
            <person name="Jiang F."/>
            <person name="Yuan L."/>
            <person name="Wang S."/>
            <person name="Wang H."/>
            <person name="Xu D."/>
            <person name="Wang A."/>
            <person name="Fan W."/>
        </authorList>
    </citation>
    <scope>NUCLEOTIDE SEQUENCE</scope>
    <source>
        <strain evidence="1">WSJ</strain>
        <tissue evidence="1">Leaf</tissue>
    </source>
</reference>
<comment type="caution">
    <text evidence="1">The sequence shown here is derived from an EMBL/GenBank/DDBJ whole genome shotgun (WGS) entry which is preliminary data.</text>
</comment>
<evidence type="ECO:0000313" key="1">
    <source>
        <dbReference type="EMBL" id="KAK1430920.1"/>
    </source>
</evidence>
<dbReference type="EMBL" id="JAUHHV010000003">
    <property type="protein sequence ID" value="KAK1430920.1"/>
    <property type="molecule type" value="Genomic_DNA"/>
</dbReference>
<dbReference type="GO" id="GO:0006952">
    <property type="term" value="P:defense response"/>
    <property type="evidence" value="ECO:0007669"/>
    <property type="project" value="InterPro"/>
</dbReference>
<evidence type="ECO:0000313" key="2">
    <source>
        <dbReference type="Proteomes" id="UP001229421"/>
    </source>
</evidence>
<dbReference type="PANTHER" id="PTHR11017:SF544">
    <property type="entry name" value="ADP-RIBOSYL CYCLASE_CYCLIC ADP-RIBOSE HYDROLASE"/>
    <property type="match status" value="1"/>
</dbReference>
<protein>
    <submittedName>
        <fullName evidence="1">Uncharacterized protein</fullName>
    </submittedName>
</protein>
<dbReference type="Proteomes" id="UP001229421">
    <property type="component" value="Unassembled WGS sequence"/>
</dbReference>
<dbReference type="AlphaFoldDB" id="A0AAD8NWH6"/>
<name>A0AAD8NWH6_TARER</name>
<keyword evidence="2" id="KW-1185">Reference proteome</keyword>
<sequence>MHDHIEEMGQNIVRRLHPNEPYKHSRLWIAKEIHDIFVEDKGTEATRCIKVRKVGLVNVMKGLGKMNELRLLVVACKMKVNDVEYSSASDYDSIFGYSKSYKDDVGYNSIFGYSKSYNDDVDYNSIFGFIKSYNDDVDLDYNDDVDLDNMDVNEDSLYLPNGLQYLYWYGYPFTCLPKEFHAKNLVGLKMHSSNIDQLWKAGEEKDLKKLKFIDFTHCKLRSLDIRLIQNLKRLKLECENLTELHVPVENIKFESLILNNSKLRTLDLSWAQNIIMLNVERCEYLVALHMPIEKFNLKSIYIKKL</sequence>
<organism evidence="1 2">
    <name type="scientific">Tagetes erecta</name>
    <name type="common">African marigold</name>
    <dbReference type="NCBI Taxonomy" id="13708"/>
    <lineage>
        <taxon>Eukaryota</taxon>
        <taxon>Viridiplantae</taxon>
        <taxon>Streptophyta</taxon>
        <taxon>Embryophyta</taxon>
        <taxon>Tracheophyta</taxon>
        <taxon>Spermatophyta</taxon>
        <taxon>Magnoliopsida</taxon>
        <taxon>eudicotyledons</taxon>
        <taxon>Gunneridae</taxon>
        <taxon>Pentapetalae</taxon>
        <taxon>asterids</taxon>
        <taxon>campanulids</taxon>
        <taxon>Asterales</taxon>
        <taxon>Asteraceae</taxon>
        <taxon>Asteroideae</taxon>
        <taxon>Heliantheae alliance</taxon>
        <taxon>Tageteae</taxon>
        <taxon>Tagetes</taxon>
    </lineage>
</organism>
<dbReference type="SUPFAM" id="SSF52058">
    <property type="entry name" value="L domain-like"/>
    <property type="match status" value="1"/>
</dbReference>